<keyword evidence="8" id="KW-1185">Reference proteome</keyword>
<evidence type="ECO:0000256" key="5">
    <source>
        <dbReference type="SAM" id="MobiDB-lite"/>
    </source>
</evidence>
<comment type="similarity">
    <text evidence="1">Belongs to the LysR transcriptional regulatory family.</text>
</comment>
<gene>
    <name evidence="7" type="ORF">SAMN05446927_0148</name>
</gene>
<protein>
    <submittedName>
        <fullName evidence="7">Transcriptional regulator, LysR family</fullName>
    </submittedName>
</protein>
<keyword evidence="3" id="KW-0238">DNA-binding</keyword>
<dbReference type="Gene3D" id="3.40.190.290">
    <property type="match status" value="1"/>
</dbReference>
<dbReference type="PANTHER" id="PTHR30126:SF5">
    <property type="entry name" value="HTH-TYPE TRANSCRIPTIONAL ACTIVATOR CMPR"/>
    <property type="match status" value="1"/>
</dbReference>
<feature type="compositionally biased region" description="Basic and acidic residues" evidence="5">
    <location>
        <begin position="306"/>
        <end position="321"/>
    </location>
</feature>
<dbReference type="PRINTS" id="PR00039">
    <property type="entry name" value="HTHLYSR"/>
</dbReference>
<dbReference type="FunFam" id="1.10.10.10:FF:000001">
    <property type="entry name" value="LysR family transcriptional regulator"/>
    <property type="match status" value="1"/>
</dbReference>
<feature type="domain" description="HTH lysR-type" evidence="6">
    <location>
        <begin position="4"/>
        <end position="61"/>
    </location>
</feature>
<dbReference type="InterPro" id="IPR005119">
    <property type="entry name" value="LysR_subst-bd"/>
</dbReference>
<reference evidence="7 8" key="1">
    <citation type="submission" date="2017-09" db="EMBL/GenBank/DDBJ databases">
        <authorList>
            <person name="Varghese N."/>
            <person name="Submissions S."/>
        </authorList>
    </citation>
    <scope>NUCLEOTIDE SEQUENCE [LARGE SCALE GENOMIC DNA]</scope>
    <source>
        <strain evidence="7 8">OK806</strain>
    </source>
</reference>
<dbReference type="GO" id="GO:0000976">
    <property type="term" value="F:transcription cis-regulatory region binding"/>
    <property type="evidence" value="ECO:0007669"/>
    <property type="project" value="TreeGrafter"/>
</dbReference>
<evidence type="ECO:0000256" key="3">
    <source>
        <dbReference type="ARBA" id="ARBA00023125"/>
    </source>
</evidence>
<dbReference type="Proteomes" id="UP000219522">
    <property type="component" value="Unassembled WGS sequence"/>
</dbReference>
<evidence type="ECO:0000256" key="2">
    <source>
        <dbReference type="ARBA" id="ARBA00023015"/>
    </source>
</evidence>
<proteinExistence type="inferred from homology"/>
<dbReference type="Pfam" id="PF03466">
    <property type="entry name" value="LysR_substrate"/>
    <property type="match status" value="1"/>
</dbReference>
<organism evidence="7 8">
    <name type="scientific">Caballeronia arationis</name>
    <dbReference type="NCBI Taxonomy" id="1777142"/>
    <lineage>
        <taxon>Bacteria</taxon>
        <taxon>Pseudomonadati</taxon>
        <taxon>Pseudomonadota</taxon>
        <taxon>Betaproteobacteria</taxon>
        <taxon>Burkholderiales</taxon>
        <taxon>Burkholderiaceae</taxon>
        <taxon>Caballeronia</taxon>
    </lineage>
</organism>
<dbReference type="SUPFAM" id="SSF53850">
    <property type="entry name" value="Periplasmic binding protein-like II"/>
    <property type="match status" value="1"/>
</dbReference>
<dbReference type="InterPro" id="IPR036388">
    <property type="entry name" value="WH-like_DNA-bd_sf"/>
</dbReference>
<evidence type="ECO:0000256" key="4">
    <source>
        <dbReference type="ARBA" id="ARBA00023163"/>
    </source>
</evidence>
<feature type="region of interest" description="Disordered" evidence="5">
    <location>
        <begin position="302"/>
        <end position="321"/>
    </location>
</feature>
<dbReference type="SUPFAM" id="SSF46785">
    <property type="entry name" value="Winged helix' DNA-binding domain"/>
    <property type="match status" value="1"/>
</dbReference>
<dbReference type="GO" id="GO:0003700">
    <property type="term" value="F:DNA-binding transcription factor activity"/>
    <property type="evidence" value="ECO:0007669"/>
    <property type="project" value="InterPro"/>
</dbReference>
<dbReference type="PANTHER" id="PTHR30126">
    <property type="entry name" value="HTH-TYPE TRANSCRIPTIONAL REGULATOR"/>
    <property type="match status" value="1"/>
</dbReference>
<dbReference type="Pfam" id="PF00126">
    <property type="entry name" value="HTH_1"/>
    <property type="match status" value="1"/>
</dbReference>
<dbReference type="EMBL" id="OCSU01000001">
    <property type="protein sequence ID" value="SOE46682.1"/>
    <property type="molecule type" value="Genomic_DNA"/>
</dbReference>
<dbReference type="AlphaFoldDB" id="A0A7Z7I158"/>
<comment type="caution">
    <text evidence="7">The sequence shown here is derived from an EMBL/GenBank/DDBJ whole genome shotgun (WGS) entry which is preliminary data.</text>
</comment>
<evidence type="ECO:0000313" key="8">
    <source>
        <dbReference type="Proteomes" id="UP000219522"/>
    </source>
</evidence>
<evidence type="ECO:0000256" key="1">
    <source>
        <dbReference type="ARBA" id="ARBA00009437"/>
    </source>
</evidence>
<dbReference type="PROSITE" id="PS50931">
    <property type="entry name" value="HTH_LYSR"/>
    <property type="match status" value="1"/>
</dbReference>
<evidence type="ECO:0000259" key="6">
    <source>
        <dbReference type="PROSITE" id="PS50931"/>
    </source>
</evidence>
<accession>A0A7Z7I158</accession>
<keyword evidence="4" id="KW-0804">Transcription</keyword>
<sequence>MKATTFRQLKTLQTVARVGSISRAAEELHLTQPAVSLQISLLGEAAGTPLLRRVGREVQFTAAGEVMARYANDILGLWNEAGEEVAALRGELGGTLRIGAITTAEYLVPPLLVRFTQERPGVKLHFRIGNRDEILRMLATNEIDLAIMGRQPRELRTSAAAFAKHPMAFVAAPFHPLMRSECVHLSELETANLLVRERGSGTRATVERLFKEAGLKLHFASELSSNEAIKQLVGAGLGVAFLSLNACALEIQAGILATVPVTSTPVERAWNVVHMSERRLPHIADAFRCFLIESGATPSASSRLLMKGEGRTNRKIPGKGE</sequence>
<dbReference type="RefSeq" id="WP_244195377.1">
    <property type="nucleotide sequence ID" value="NZ_OCSU01000001.1"/>
</dbReference>
<dbReference type="InterPro" id="IPR036390">
    <property type="entry name" value="WH_DNA-bd_sf"/>
</dbReference>
<name>A0A7Z7I158_9BURK</name>
<dbReference type="Gene3D" id="1.10.10.10">
    <property type="entry name" value="Winged helix-like DNA-binding domain superfamily/Winged helix DNA-binding domain"/>
    <property type="match status" value="1"/>
</dbReference>
<dbReference type="InterPro" id="IPR000847">
    <property type="entry name" value="LysR_HTH_N"/>
</dbReference>
<keyword evidence="2" id="KW-0805">Transcription regulation</keyword>
<evidence type="ECO:0000313" key="7">
    <source>
        <dbReference type="EMBL" id="SOE46682.1"/>
    </source>
</evidence>